<sequence>MGKDLKRGSQVVAGDGETILEVAAPPEICPATEVVDLQAGDATLRVTPDHPVQVPDARGELEKTLYLPAGQLKVGDWVVLDSGEASQLTGVNLQATECEVLKIVFEPDLPVAVFSPPPCIRSKGHKKKPSMRRGGECRKGKAVVEQAVAAGSIPDTALGSARTTSREEDAKWKRRLKICSLRDGAERDALPTAFGRLLWLKATACTCTSTAASCPPSPLQLPPLSSPCPCFSKDNLSAQLSCDSSLRTARHERPLRKKNGKNMKKKKKKKRKKKKSEGSDTLEQAEDVIESI</sequence>
<evidence type="ECO:0008006" key="4">
    <source>
        <dbReference type="Google" id="ProtNLM"/>
    </source>
</evidence>
<feature type="region of interest" description="Disordered" evidence="1">
    <location>
        <begin position="244"/>
        <end position="292"/>
    </location>
</feature>
<keyword evidence="3" id="KW-1185">Reference proteome</keyword>
<accession>A0A1Q9D720</accession>
<evidence type="ECO:0000313" key="2">
    <source>
        <dbReference type="EMBL" id="OLP90999.1"/>
    </source>
</evidence>
<dbReference type="InterPro" id="IPR036844">
    <property type="entry name" value="Hint_dom_sf"/>
</dbReference>
<evidence type="ECO:0000256" key="1">
    <source>
        <dbReference type="SAM" id="MobiDB-lite"/>
    </source>
</evidence>
<dbReference type="EMBL" id="LSRX01000684">
    <property type="protein sequence ID" value="OLP90999.1"/>
    <property type="molecule type" value="Genomic_DNA"/>
</dbReference>
<feature type="compositionally biased region" description="Basic residues" evidence="1">
    <location>
        <begin position="248"/>
        <end position="275"/>
    </location>
</feature>
<dbReference type="OrthoDB" id="447749at2759"/>
<protein>
    <recommendedName>
        <fullName evidence="4">Hint domain-containing protein</fullName>
    </recommendedName>
</protein>
<dbReference type="Proteomes" id="UP000186817">
    <property type="component" value="Unassembled WGS sequence"/>
</dbReference>
<dbReference type="AlphaFoldDB" id="A0A1Q9D720"/>
<name>A0A1Q9D720_SYMMI</name>
<feature type="compositionally biased region" description="Acidic residues" evidence="1">
    <location>
        <begin position="283"/>
        <end position="292"/>
    </location>
</feature>
<comment type="caution">
    <text evidence="2">The sequence shown here is derived from an EMBL/GenBank/DDBJ whole genome shotgun (WGS) entry which is preliminary data.</text>
</comment>
<evidence type="ECO:0000313" key="3">
    <source>
        <dbReference type="Proteomes" id="UP000186817"/>
    </source>
</evidence>
<reference evidence="2 3" key="1">
    <citation type="submission" date="2016-02" db="EMBL/GenBank/DDBJ databases">
        <title>Genome analysis of coral dinoflagellate symbionts highlights evolutionary adaptations to a symbiotic lifestyle.</title>
        <authorList>
            <person name="Aranda M."/>
            <person name="Li Y."/>
            <person name="Liew Y.J."/>
            <person name="Baumgarten S."/>
            <person name="Simakov O."/>
            <person name="Wilson M."/>
            <person name="Piel J."/>
            <person name="Ashoor H."/>
            <person name="Bougouffa S."/>
            <person name="Bajic V.B."/>
            <person name="Ryu T."/>
            <person name="Ravasi T."/>
            <person name="Bayer T."/>
            <person name="Micklem G."/>
            <person name="Kim H."/>
            <person name="Bhak J."/>
            <person name="Lajeunesse T.C."/>
            <person name="Voolstra C.R."/>
        </authorList>
    </citation>
    <scope>NUCLEOTIDE SEQUENCE [LARGE SCALE GENOMIC DNA]</scope>
    <source>
        <strain evidence="2 3">CCMP2467</strain>
    </source>
</reference>
<organism evidence="2 3">
    <name type="scientific">Symbiodinium microadriaticum</name>
    <name type="common">Dinoflagellate</name>
    <name type="synonym">Zooxanthella microadriatica</name>
    <dbReference type="NCBI Taxonomy" id="2951"/>
    <lineage>
        <taxon>Eukaryota</taxon>
        <taxon>Sar</taxon>
        <taxon>Alveolata</taxon>
        <taxon>Dinophyceae</taxon>
        <taxon>Suessiales</taxon>
        <taxon>Symbiodiniaceae</taxon>
        <taxon>Symbiodinium</taxon>
    </lineage>
</organism>
<dbReference type="SUPFAM" id="SSF51294">
    <property type="entry name" value="Hedgehog/intein (Hint) domain"/>
    <property type="match status" value="1"/>
</dbReference>
<dbReference type="Gene3D" id="2.170.16.10">
    <property type="entry name" value="Hedgehog/Intein (Hint) domain"/>
    <property type="match status" value="1"/>
</dbReference>
<proteinExistence type="predicted"/>
<gene>
    <name evidence="2" type="ORF">AK812_SmicGene27358</name>
</gene>